<feature type="transmembrane region" description="Helical" evidence="1">
    <location>
        <begin position="173"/>
        <end position="195"/>
    </location>
</feature>
<dbReference type="EMBL" id="FOQO01000013">
    <property type="protein sequence ID" value="SFJ72267.1"/>
    <property type="molecule type" value="Genomic_DNA"/>
</dbReference>
<keyword evidence="1" id="KW-0812">Transmembrane</keyword>
<evidence type="ECO:0000313" key="2">
    <source>
        <dbReference type="EMBL" id="SFJ72267.1"/>
    </source>
</evidence>
<keyword evidence="1" id="KW-0472">Membrane</keyword>
<gene>
    <name evidence="2" type="ORF">SAMN05444682_11311</name>
</gene>
<sequence length="442" mass="46486">MYISIAALVLTVAFVIWSTGPKKLNPFFALSLAALGVGLLTGMPLSELAEQLKAGFGNTLGKVGVLIILGTTLGGILEKTGATIRMAEYLIHKVSKKNAPLGIALTGYIIGFPVFCDSGFIVLNGLNHSIVRTTSWTMAVMATTLATSLYAVHCLVPPHPGITAAIETIGADFGTIMLMGALLSIPAAAVGLFYARWKGKRVADDYVPPIDTAQEQSQLPPTWLSFLPILLPISLIACGSFAQLFSVELQHFPKLAQWLLFVGDPNIALSAGILVALFLVKRADRKKLPGWLTQGVEKAGVIVAIIGAGGMYGQLLQHSGIGHDIGTLLGGTSLGIFLPFLITAFLKSAQGSSTVAVITGASLVAPMLGNLGLEHPLGLSLTILSLGAGSMCVSHMNDSYFWVVSRFSGISATATLKVFTTATLLMGLITQLLIWAIWIMAS</sequence>
<feature type="transmembrane region" description="Helical" evidence="1">
    <location>
        <begin position="28"/>
        <end position="48"/>
    </location>
</feature>
<dbReference type="GO" id="GO:0015128">
    <property type="term" value="F:gluconate transmembrane transporter activity"/>
    <property type="evidence" value="ECO:0007669"/>
    <property type="project" value="InterPro"/>
</dbReference>
<reference evidence="2 3" key="1">
    <citation type="submission" date="2016-10" db="EMBL/GenBank/DDBJ databases">
        <authorList>
            <person name="de Groot N.N."/>
        </authorList>
    </citation>
    <scope>NUCLEOTIDE SEQUENCE [LARGE SCALE GENOMIC DNA]</scope>
    <source>
        <strain evidence="2 3">RK1</strain>
    </source>
</reference>
<dbReference type="PANTHER" id="PTHR30354">
    <property type="entry name" value="GNT FAMILY GLUCONATE TRANSPORTER"/>
    <property type="match status" value="1"/>
</dbReference>
<feature type="transmembrane region" description="Helical" evidence="1">
    <location>
        <begin position="101"/>
        <end position="123"/>
    </location>
</feature>
<dbReference type="OrthoDB" id="9787129at2"/>
<protein>
    <submittedName>
        <fullName evidence="2">Predicted D-glycerate permease</fullName>
    </submittedName>
</protein>
<feature type="transmembrane region" description="Helical" evidence="1">
    <location>
        <begin position="377"/>
        <end position="397"/>
    </location>
</feature>
<feature type="transmembrane region" description="Helical" evidence="1">
    <location>
        <begin position="223"/>
        <end position="246"/>
    </location>
</feature>
<feature type="transmembrane region" description="Helical" evidence="1">
    <location>
        <begin position="418"/>
        <end position="441"/>
    </location>
</feature>
<feature type="transmembrane region" description="Helical" evidence="1">
    <location>
        <begin position="328"/>
        <end position="346"/>
    </location>
</feature>
<organism evidence="2 3">
    <name type="scientific">Parapedobacter indicus</name>
    <dbReference type="NCBI Taxonomy" id="1477437"/>
    <lineage>
        <taxon>Bacteria</taxon>
        <taxon>Pseudomonadati</taxon>
        <taxon>Bacteroidota</taxon>
        <taxon>Sphingobacteriia</taxon>
        <taxon>Sphingobacteriales</taxon>
        <taxon>Sphingobacteriaceae</taxon>
        <taxon>Parapedobacter</taxon>
    </lineage>
</organism>
<feature type="transmembrane region" description="Helical" evidence="1">
    <location>
        <begin position="60"/>
        <end position="77"/>
    </location>
</feature>
<feature type="transmembrane region" description="Helical" evidence="1">
    <location>
        <begin position="353"/>
        <end position="371"/>
    </location>
</feature>
<name>A0A1I3TRV4_9SPHI</name>
<dbReference type="STRING" id="1477437.SAMN05444682_11311"/>
<keyword evidence="3" id="KW-1185">Reference proteome</keyword>
<dbReference type="AlphaFoldDB" id="A0A1I3TRV4"/>
<dbReference type="GO" id="GO:0005886">
    <property type="term" value="C:plasma membrane"/>
    <property type="evidence" value="ECO:0007669"/>
    <property type="project" value="TreeGrafter"/>
</dbReference>
<feature type="transmembrane region" description="Helical" evidence="1">
    <location>
        <begin position="258"/>
        <end position="279"/>
    </location>
</feature>
<dbReference type="Proteomes" id="UP000198670">
    <property type="component" value="Unassembled WGS sequence"/>
</dbReference>
<evidence type="ECO:0000313" key="3">
    <source>
        <dbReference type="Proteomes" id="UP000198670"/>
    </source>
</evidence>
<proteinExistence type="predicted"/>
<dbReference type="Pfam" id="PF02447">
    <property type="entry name" value="GntP_permease"/>
    <property type="match status" value="1"/>
</dbReference>
<keyword evidence="1" id="KW-1133">Transmembrane helix</keyword>
<feature type="transmembrane region" description="Helical" evidence="1">
    <location>
        <begin position="299"/>
        <end position="316"/>
    </location>
</feature>
<dbReference type="PANTHER" id="PTHR30354:SF11">
    <property type="entry name" value="PERMEASE"/>
    <property type="match status" value="1"/>
</dbReference>
<dbReference type="InterPro" id="IPR003474">
    <property type="entry name" value="Glcn_transporter"/>
</dbReference>
<accession>A0A1I3TRV4</accession>
<dbReference type="RefSeq" id="WP_090631024.1">
    <property type="nucleotide sequence ID" value="NZ_FOQO01000013.1"/>
</dbReference>
<evidence type="ECO:0000256" key="1">
    <source>
        <dbReference type="SAM" id="Phobius"/>
    </source>
</evidence>
<feature type="transmembrane region" description="Helical" evidence="1">
    <location>
        <begin position="135"/>
        <end position="153"/>
    </location>
</feature>